<sequence>MNDCTIPDASTSSSSPAARYIPSDLEARCYYRGVSATPPRLIYRTDLSIRPWVMPGPFWEIPTPKRANGVFGHKLNELWEDKVSPKVQSFLNDERVDWSSVELVRFISYQEEPYEEIKGPVVIWIGVRPVRAEEQGDQIHRATQHILELLKLLDIDDVTVEYRASTYRLLNGTPLLPSEDDIRYITYLRDESIELTMIKLRTPLTHALGLSISSTDTPEVEGTMAVYMKMGDEMLGLTCRHTLFKSDSHDASTNQDSSSSEPDSSNTSPHKNVQVLSTPALTRLVKDVESRIDTSRRMLRRELGKMEELVADRWKPRCDSENDSEPKPDDGSGSQRPSHTIAKDSKDDDKLERCRKEVAKRENDINVLNKFLEKVKNEYGTPEQRTIGRMLYSPKLEPNVDDSGFFEDWALFKLNKDQFKTQFRGNVIDLDAKISLGEFLKKMYSLKSNQPDPEVEFQYPLDRLLVLNDIMSKELLLTHNMRDEHDEPCLLVIKSRSASGVTVGRATGSFALVRDEETGKVSKQWAIYNYYEKRDRSYFAECGDSGSVVVDRNGRIGGMIVGGSGCWSSTLMALKKGEADEFDVHVTYATPMWWIMDRVKAKYPDVELVPGVSFDDALLWRRSAVPPPSI</sequence>
<feature type="compositionally biased region" description="Basic and acidic residues" evidence="1">
    <location>
        <begin position="341"/>
        <end position="351"/>
    </location>
</feature>
<feature type="compositionally biased region" description="Low complexity" evidence="1">
    <location>
        <begin position="252"/>
        <end position="269"/>
    </location>
</feature>
<comment type="caution">
    <text evidence="2">The sequence shown here is derived from an EMBL/GenBank/DDBJ whole genome shotgun (WGS) entry which is preliminary data.</text>
</comment>
<organism evidence="2 3">
    <name type="scientific">Agrocybe pediades</name>
    <dbReference type="NCBI Taxonomy" id="84607"/>
    <lineage>
        <taxon>Eukaryota</taxon>
        <taxon>Fungi</taxon>
        <taxon>Dikarya</taxon>
        <taxon>Basidiomycota</taxon>
        <taxon>Agaricomycotina</taxon>
        <taxon>Agaricomycetes</taxon>
        <taxon>Agaricomycetidae</taxon>
        <taxon>Agaricales</taxon>
        <taxon>Agaricineae</taxon>
        <taxon>Strophariaceae</taxon>
        <taxon>Agrocybe</taxon>
    </lineage>
</organism>
<evidence type="ECO:0000313" key="2">
    <source>
        <dbReference type="EMBL" id="KAF4619733.1"/>
    </source>
</evidence>
<feature type="compositionally biased region" description="Basic and acidic residues" evidence="1">
    <location>
        <begin position="314"/>
        <end position="330"/>
    </location>
</feature>
<feature type="region of interest" description="Disordered" evidence="1">
    <location>
        <begin position="247"/>
        <end position="277"/>
    </location>
</feature>
<feature type="region of interest" description="Disordered" evidence="1">
    <location>
        <begin position="314"/>
        <end position="351"/>
    </location>
</feature>
<name>A0A8H4QYV2_9AGAR</name>
<gene>
    <name evidence="2" type="ORF">D9613_004713</name>
</gene>
<dbReference type="Proteomes" id="UP000521872">
    <property type="component" value="Unassembled WGS sequence"/>
</dbReference>
<evidence type="ECO:0000256" key="1">
    <source>
        <dbReference type="SAM" id="MobiDB-lite"/>
    </source>
</evidence>
<proteinExistence type="predicted"/>
<evidence type="ECO:0000313" key="3">
    <source>
        <dbReference type="Proteomes" id="UP000521872"/>
    </source>
</evidence>
<protein>
    <submittedName>
        <fullName evidence="2">Uncharacterized protein</fullName>
    </submittedName>
</protein>
<dbReference type="AlphaFoldDB" id="A0A8H4QYV2"/>
<accession>A0A8H4QYV2</accession>
<keyword evidence="3" id="KW-1185">Reference proteome</keyword>
<dbReference type="EMBL" id="JAACJL010000016">
    <property type="protein sequence ID" value="KAF4619733.1"/>
    <property type="molecule type" value="Genomic_DNA"/>
</dbReference>
<reference evidence="2 3" key="1">
    <citation type="submission" date="2019-12" db="EMBL/GenBank/DDBJ databases">
        <authorList>
            <person name="Floudas D."/>
            <person name="Bentzer J."/>
            <person name="Ahren D."/>
            <person name="Johansson T."/>
            <person name="Persson P."/>
            <person name="Tunlid A."/>
        </authorList>
    </citation>
    <scope>NUCLEOTIDE SEQUENCE [LARGE SCALE GENOMIC DNA]</scope>
    <source>
        <strain evidence="2 3">CBS 102.39</strain>
    </source>
</reference>